<protein>
    <submittedName>
        <fullName evidence="1">DUF1428 domain-containing protein</fullName>
    </submittedName>
</protein>
<dbReference type="EMBL" id="QWLV01000001">
    <property type="protein sequence ID" value="RHW18874.1"/>
    <property type="molecule type" value="Genomic_DNA"/>
</dbReference>
<dbReference type="RefSeq" id="WP_118862381.1">
    <property type="nucleotide sequence ID" value="NZ_QWLV01000001.1"/>
</dbReference>
<dbReference type="Pfam" id="PF07237">
    <property type="entry name" value="DUF1428"/>
    <property type="match status" value="2"/>
</dbReference>
<name>A0A396RQJ2_9SPHN</name>
<proteinExistence type="predicted"/>
<evidence type="ECO:0000313" key="2">
    <source>
        <dbReference type="Proteomes" id="UP000266693"/>
    </source>
</evidence>
<accession>A0A396RQJ2</accession>
<sequence>MTYVQGFVAAVPAANKDAYIKHATEAVPLFKEFGATRMVETWGDDVPDGKVTDFKRAVKAKDDEVVLFSWIEYPDKATHDAAGKKMMSDPRFQEMPEMPFDGQRMIWAGFDPLLDEGSGGKPGYVDGYLVAVPTEGKQAYKDLASKASQVFRDHGATRVVEAWGDNVPEGKVTDFIGAVQKKDDESVVYSWVEWPSKAARDEGMKKVMEDERMKSGPDSMPFDGQRMVFGGFAPIVDA</sequence>
<dbReference type="SUPFAM" id="SSF54909">
    <property type="entry name" value="Dimeric alpha+beta barrel"/>
    <property type="match status" value="2"/>
</dbReference>
<reference evidence="1 2" key="1">
    <citation type="submission" date="2018-08" db="EMBL/GenBank/DDBJ databases">
        <title>The multiple taxonomic identification of Sphingomonas gilva.</title>
        <authorList>
            <person name="Zhu D."/>
            <person name="Zheng S."/>
        </authorList>
    </citation>
    <scope>NUCLEOTIDE SEQUENCE [LARGE SCALE GENOMIC DNA]</scope>
    <source>
        <strain evidence="1 2">ZDH117</strain>
    </source>
</reference>
<comment type="caution">
    <text evidence="1">The sequence shown here is derived from an EMBL/GenBank/DDBJ whole genome shotgun (WGS) entry which is preliminary data.</text>
</comment>
<dbReference type="Proteomes" id="UP000266693">
    <property type="component" value="Unassembled WGS sequence"/>
</dbReference>
<dbReference type="AlphaFoldDB" id="A0A396RQJ2"/>
<dbReference type="Gene3D" id="3.30.70.100">
    <property type="match status" value="2"/>
</dbReference>
<dbReference type="InterPro" id="IPR009874">
    <property type="entry name" value="DUF1428"/>
</dbReference>
<keyword evidence="2" id="KW-1185">Reference proteome</keyword>
<gene>
    <name evidence="1" type="ORF">D1610_01645</name>
</gene>
<dbReference type="InterPro" id="IPR011008">
    <property type="entry name" value="Dimeric_a/b-barrel"/>
</dbReference>
<organism evidence="1 2">
    <name type="scientific">Sphingomonas gilva</name>
    <dbReference type="NCBI Taxonomy" id="2305907"/>
    <lineage>
        <taxon>Bacteria</taxon>
        <taxon>Pseudomonadati</taxon>
        <taxon>Pseudomonadota</taxon>
        <taxon>Alphaproteobacteria</taxon>
        <taxon>Sphingomonadales</taxon>
        <taxon>Sphingomonadaceae</taxon>
        <taxon>Sphingomonas</taxon>
    </lineage>
</organism>
<dbReference type="OrthoDB" id="9792392at2"/>
<evidence type="ECO:0000313" key="1">
    <source>
        <dbReference type="EMBL" id="RHW18874.1"/>
    </source>
</evidence>